<accession>A0A7S0Z3T2</accession>
<evidence type="ECO:0000313" key="1">
    <source>
        <dbReference type="EMBL" id="CAD8811189.1"/>
    </source>
</evidence>
<organism evidence="1">
    <name type="scientific">Ostreococcus mediterraneus</name>
    <dbReference type="NCBI Taxonomy" id="1486918"/>
    <lineage>
        <taxon>Eukaryota</taxon>
        <taxon>Viridiplantae</taxon>
        <taxon>Chlorophyta</taxon>
        <taxon>Mamiellophyceae</taxon>
        <taxon>Mamiellales</taxon>
        <taxon>Bathycoccaceae</taxon>
        <taxon>Ostreococcus</taxon>
    </lineage>
</organism>
<dbReference type="Pfam" id="PF14234">
    <property type="entry name" value="DUF4336"/>
    <property type="match status" value="1"/>
</dbReference>
<dbReference type="PANTHER" id="PTHR33835">
    <property type="entry name" value="YALI0C07656P"/>
    <property type="match status" value="1"/>
</dbReference>
<dbReference type="InterPro" id="IPR025638">
    <property type="entry name" value="DUF4336"/>
</dbReference>
<dbReference type="EMBL" id="HBFO01003304">
    <property type="protein sequence ID" value="CAD8811189.1"/>
    <property type="molecule type" value="Transcribed_RNA"/>
</dbReference>
<dbReference type="PANTHER" id="PTHR33835:SF2">
    <property type="entry name" value="LYSINE-TRNA LIGASE"/>
    <property type="match status" value="1"/>
</dbReference>
<reference evidence="1" key="1">
    <citation type="submission" date="2021-01" db="EMBL/GenBank/DDBJ databases">
        <authorList>
            <person name="Corre E."/>
            <person name="Pelletier E."/>
            <person name="Niang G."/>
            <person name="Scheremetjew M."/>
            <person name="Finn R."/>
            <person name="Kale V."/>
            <person name="Holt S."/>
            <person name="Cochrane G."/>
            <person name="Meng A."/>
            <person name="Brown T."/>
            <person name="Cohen L."/>
        </authorList>
    </citation>
    <scope>NUCLEOTIDE SEQUENCE</scope>
    <source>
        <strain evidence="1">Clade-D-RCC1621</strain>
    </source>
</reference>
<proteinExistence type="predicted"/>
<protein>
    <submittedName>
        <fullName evidence="1">Uncharacterized protein</fullName>
    </submittedName>
</protein>
<sequence length="391" mass="43345">MTPLPAARAPSSSSSSRRKYVNFTGFPFPLTPLLSRRTTRKTLIEHVAWSFEQEQGIGFGLGVTTNVRMTVIRLNDGSLWVHDPIAPTEECVELLRELGGEVKYAVLSTTMYEHKIFAGPFQRAFKSCALWVAPGQFSFPLDLPNQFFGIFPSGTLGDARNPPPWEDEIESELLSLPALGYGFYRYNECAFFHKASKSVLITDAAVYVGDTAPDIIEERDLESLGSDECLTIRLLKFGNYRGGRNIASPQIPASERQARIANGWQRMALFSLFIAPDAKNILNPGTSFQGLANKFIVSPIVFLVVFQFYRAEVAAWARKVSEWDAERVIASHFPVPESASGKDFLAAFKWADTPDGVPAEYVDAKNDLASLNLVVRILGAINAVPKQEKQI</sequence>
<dbReference type="AlphaFoldDB" id="A0A7S0Z3T2"/>
<gene>
    <name evidence="1" type="ORF">OMED0930_LOCUS2283</name>
</gene>
<name>A0A7S0Z3T2_9CHLO</name>